<dbReference type="Proteomes" id="UP000184330">
    <property type="component" value="Unassembled WGS sequence"/>
</dbReference>
<gene>
    <name evidence="1" type="ORF">PAC_08154</name>
</gene>
<organism evidence="1 2">
    <name type="scientific">Phialocephala subalpina</name>
    <dbReference type="NCBI Taxonomy" id="576137"/>
    <lineage>
        <taxon>Eukaryota</taxon>
        <taxon>Fungi</taxon>
        <taxon>Dikarya</taxon>
        <taxon>Ascomycota</taxon>
        <taxon>Pezizomycotina</taxon>
        <taxon>Leotiomycetes</taxon>
        <taxon>Helotiales</taxon>
        <taxon>Mollisiaceae</taxon>
        <taxon>Phialocephala</taxon>
        <taxon>Phialocephala fortinii species complex</taxon>
    </lineage>
</organism>
<evidence type="ECO:0008006" key="3">
    <source>
        <dbReference type="Google" id="ProtNLM"/>
    </source>
</evidence>
<accession>A0A1L7WZQ5</accession>
<dbReference type="EMBL" id="FJOG01000011">
    <property type="protein sequence ID" value="CZR58263.1"/>
    <property type="molecule type" value="Genomic_DNA"/>
</dbReference>
<evidence type="ECO:0000313" key="1">
    <source>
        <dbReference type="EMBL" id="CZR58263.1"/>
    </source>
</evidence>
<reference evidence="1 2" key="1">
    <citation type="submission" date="2016-03" db="EMBL/GenBank/DDBJ databases">
        <authorList>
            <person name="Ploux O."/>
        </authorList>
    </citation>
    <scope>NUCLEOTIDE SEQUENCE [LARGE SCALE GENOMIC DNA]</scope>
    <source>
        <strain evidence="1 2">UAMH 11012</strain>
    </source>
</reference>
<evidence type="ECO:0000313" key="2">
    <source>
        <dbReference type="Proteomes" id="UP000184330"/>
    </source>
</evidence>
<dbReference type="STRING" id="576137.A0A1L7WZQ5"/>
<protein>
    <recommendedName>
        <fullName evidence="3">SnoaL-like domain-containing protein</fullName>
    </recommendedName>
</protein>
<dbReference type="OrthoDB" id="10264449at2759"/>
<dbReference type="InterPro" id="IPR032710">
    <property type="entry name" value="NTF2-like_dom_sf"/>
</dbReference>
<keyword evidence="2" id="KW-1185">Reference proteome</keyword>
<dbReference type="SUPFAM" id="SSF54427">
    <property type="entry name" value="NTF2-like"/>
    <property type="match status" value="1"/>
</dbReference>
<dbReference type="AlphaFoldDB" id="A0A1L7WZQ5"/>
<name>A0A1L7WZQ5_9HELO</name>
<sequence>MPFQLTPAHIEAIVGPAAYGEWKPFLDALDPNVNWMIGDHVSNEKQRTGTYNVQTWLANVQKPLFQRLTGPVHMKIDHLDVVGSKAIFEASGFATQKNGKPYNNKFCWIMIFNDDTGKVVAIREYINSALLREVFEENEV</sequence>
<dbReference type="Gene3D" id="3.10.450.50">
    <property type="match status" value="1"/>
</dbReference>
<proteinExistence type="predicted"/>